<protein>
    <recommendedName>
        <fullName evidence="9">Sulfite oxidase</fullName>
    </recommendedName>
</protein>
<dbReference type="PRINTS" id="PR00407">
    <property type="entry name" value="EUMOPTERIN"/>
</dbReference>
<dbReference type="GO" id="GO:0006790">
    <property type="term" value="P:sulfur compound metabolic process"/>
    <property type="evidence" value="ECO:0007669"/>
    <property type="project" value="TreeGrafter"/>
</dbReference>
<dbReference type="GO" id="GO:0020037">
    <property type="term" value="F:heme binding"/>
    <property type="evidence" value="ECO:0007669"/>
    <property type="project" value="TreeGrafter"/>
</dbReference>
<dbReference type="InterPro" id="IPR000572">
    <property type="entry name" value="OxRdtase_Mopterin-bd_dom"/>
</dbReference>
<comment type="cofactor">
    <cofactor evidence="1">
        <name>Mo-molybdopterin</name>
        <dbReference type="ChEBI" id="CHEBI:71302"/>
    </cofactor>
</comment>
<accession>A0A250XTX8</accession>
<evidence type="ECO:0008006" key="9">
    <source>
        <dbReference type="Google" id="ProtNLM"/>
    </source>
</evidence>
<organism evidence="7 8">
    <name type="scientific">Chlamydomonas eustigma</name>
    <dbReference type="NCBI Taxonomy" id="1157962"/>
    <lineage>
        <taxon>Eukaryota</taxon>
        <taxon>Viridiplantae</taxon>
        <taxon>Chlorophyta</taxon>
        <taxon>core chlorophytes</taxon>
        <taxon>Chlorophyceae</taxon>
        <taxon>CS clade</taxon>
        <taxon>Chlamydomonadales</taxon>
        <taxon>Chlamydomonadaceae</taxon>
        <taxon>Chlamydomonas</taxon>
    </lineage>
</organism>
<evidence type="ECO:0000259" key="5">
    <source>
        <dbReference type="Pfam" id="PF00174"/>
    </source>
</evidence>
<dbReference type="InterPro" id="IPR008335">
    <property type="entry name" value="Mopterin_OxRdtase_euk"/>
</dbReference>
<reference evidence="7 8" key="1">
    <citation type="submission" date="2017-08" db="EMBL/GenBank/DDBJ databases">
        <title>Acidophilic green algal genome provides insights into adaptation to an acidic environment.</title>
        <authorList>
            <person name="Hirooka S."/>
            <person name="Hirose Y."/>
            <person name="Kanesaki Y."/>
            <person name="Higuchi S."/>
            <person name="Fujiwara T."/>
            <person name="Onuma R."/>
            <person name="Era A."/>
            <person name="Ohbayashi R."/>
            <person name="Uzuka A."/>
            <person name="Nozaki H."/>
            <person name="Yoshikawa H."/>
            <person name="Miyagishima S.Y."/>
        </authorList>
    </citation>
    <scope>NUCLEOTIDE SEQUENCE [LARGE SCALE GENOMIC DNA]</scope>
    <source>
        <strain evidence="7 8">NIES-2499</strain>
    </source>
</reference>
<dbReference type="PANTHER" id="PTHR19372">
    <property type="entry name" value="SULFITE REDUCTASE"/>
    <property type="match status" value="1"/>
</dbReference>
<dbReference type="GO" id="GO:0008482">
    <property type="term" value="F:sulfite oxidase activity"/>
    <property type="evidence" value="ECO:0007669"/>
    <property type="project" value="TreeGrafter"/>
</dbReference>
<evidence type="ECO:0000256" key="1">
    <source>
        <dbReference type="ARBA" id="ARBA00001924"/>
    </source>
</evidence>
<dbReference type="AlphaFoldDB" id="A0A250XTX8"/>
<dbReference type="Pfam" id="PF00174">
    <property type="entry name" value="Oxidored_molyb"/>
    <property type="match status" value="1"/>
</dbReference>
<evidence type="ECO:0000256" key="2">
    <source>
        <dbReference type="ARBA" id="ARBA00022505"/>
    </source>
</evidence>
<dbReference type="Proteomes" id="UP000232323">
    <property type="component" value="Unassembled WGS sequence"/>
</dbReference>
<evidence type="ECO:0000313" key="8">
    <source>
        <dbReference type="Proteomes" id="UP000232323"/>
    </source>
</evidence>
<gene>
    <name evidence="7" type="ORF">CEUSTIGMA_g13924.t1</name>
</gene>
<dbReference type="InterPro" id="IPR014756">
    <property type="entry name" value="Ig_E-set"/>
</dbReference>
<feature type="domain" description="Oxidoreductase molybdopterin-binding" evidence="5">
    <location>
        <begin position="1"/>
        <end position="49"/>
    </location>
</feature>
<dbReference type="Gene3D" id="3.90.420.10">
    <property type="entry name" value="Oxidoreductase, molybdopterin-binding domain"/>
    <property type="match status" value="1"/>
</dbReference>
<comment type="caution">
    <text evidence="7">The sequence shown here is derived from an EMBL/GenBank/DDBJ whole genome shotgun (WGS) entry which is preliminary data.</text>
</comment>
<dbReference type="Pfam" id="PF03404">
    <property type="entry name" value="Mo-co_dimer"/>
    <property type="match status" value="1"/>
</dbReference>
<evidence type="ECO:0000256" key="3">
    <source>
        <dbReference type="ARBA" id="ARBA00022723"/>
    </source>
</evidence>
<keyword evidence="8" id="KW-1185">Reference proteome</keyword>
<feature type="non-terminal residue" evidence="7">
    <location>
        <position position="1"/>
    </location>
</feature>
<dbReference type="STRING" id="1157962.A0A250XTX8"/>
<keyword evidence="3" id="KW-0479">Metal-binding</keyword>
<dbReference type="GO" id="GO:0043546">
    <property type="term" value="F:molybdopterin cofactor binding"/>
    <property type="evidence" value="ECO:0007669"/>
    <property type="project" value="TreeGrafter"/>
</dbReference>
<evidence type="ECO:0000259" key="6">
    <source>
        <dbReference type="Pfam" id="PF03404"/>
    </source>
</evidence>
<dbReference type="EMBL" id="BEGY01000343">
    <property type="protein sequence ID" value="GAX86517.1"/>
    <property type="molecule type" value="Genomic_DNA"/>
</dbReference>
<evidence type="ECO:0000313" key="7">
    <source>
        <dbReference type="EMBL" id="GAX86517.1"/>
    </source>
</evidence>
<proteinExistence type="predicted"/>
<name>A0A250XTX8_9CHLO</name>
<dbReference type="PANTHER" id="PTHR19372:SF7">
    <property type="entry name" value="SULFITE OXIDASE, MITOCHONDRIAL"/>
    <property type="match status" value="1"/>
</dbReference>
<dbReference type="GO" id="GO:0030151">
    <property type="term" value="F:molybdenum ion binding"/>
    <property type="evidence" value="ECO:0007669"/>
    <property type="project" value="InterPro"/>
</dbReference>
<dbReference type="Gene3D" id="2.60.40.650">
    <property type="match status" value="1"/>
</dbReference>
<dbReference type="SUPFAM" id="SSF81296">
    <property type="entry name" value="E set domains"/>
    <property type="match status" value="1"/>
</dbReference>
<dbReference type="SUPFAM" id="SSF56524">
    <property type="entry name" value="Oxidoreductase molybdopterin-binding domain"/>
    <property type="match status" value="1"/>
</dbReference>
<sequence>LLAWEMNGQPLTRDHGFPLRAVVPGIIGARNVKWLSTVVASAEESDSFWQKKDYKPFSPGVDWDNVDWDSAAAIQEAPITSAVCEPEPGSEIYLSDGEITTKGYAWSGGGRDVIRVDVSADGGKTWHVAKLQKLNQRPGRAWAWSIWEATLPLPEGVKVGDKVELVCRAVDDNCCAQPDGVEGLWNMRGVLNNAWHRLHLTVV</sequence>
<evidence type="ECO:0000256" key="4">
    <source>
        <dbReference type="ARBA" id="ARBA00023002"/>
    </source>
</evidence>
<dbReference type="OrthoDB" id="10051395at2759"/>
<keyword evidence="2" id="KW-0500">Molybdenum</keyword>
<keyword evidence="4" id="KW-0560">Oxidoreductase</keyword>
<feature type="domain" description="Moybdenum cofactor oxidoreductase dimerisation" evidence="6">
    <location>
        <begin position="73"/>
        <end position="201"/>
    </location>
</feature>
<dbReference type="InterPro" id="IPR005066">
    <property type="entry name" value="MoCF_OxRdtse_dimer"/>
</dbReference>
<dbReference type="GO" id="GO:0005739">
    <property type="term" value="C:mitochondrion"/>
    <property type="evidence" value="ECO:0007669"/>
    <property type="project" value="TreeGrafter"/>
</dbReference>
<dbReference type="InterPro" id="IPR036374">
    <property type="entry name" value="OxRdtase_Mopterin-bd_sf"/>
</dbReference>